<sequence>MQTLSRRALRPLVVLALGLFITQMPRAALAQYGDTAPAPQQPQQQTPPAHPNGDDQAAPADGGPTGDNGAIAIPKKKDAPPPPPAPVEPKVKNPPGLNNYTLHVDVPVVNVDVGVILEKTHQFVPNLQQANFRVFEDGQPQDIVHFSQIKAPITAVLLCEFAANSYAFIYDMRNAAYSFAQQLRPDDYVAVVTYDMHTEILTDFTQDKRLISQALNSLIIPTWRETNLFDALYETLDRLTRIEGRKYVILVSSGRDTFSKITLDKVLQKIKATPNVTIFSIGTGQFARIMAEGPGGMGPIREMDYLQADNQMSTFARMTGGMAFFPRFEAEMPDIFTQINESIRNQYVLTYRPSNTKLDGTYRRLRVELVDDEGHPLRMQDEKHKPLKYDIIARDGYKASEPVQ</sequence>
<feature type="compositionally biased region" description="Low complexity" evidence="1">
    <location>
        <begin position="35"/>
        <end position="47"/>
    </location>
</feature>
<comment type="caution">
    <text evidence="4">The sequence shown here is derived from an EMBL/GenBank/DDBJ whole genome shotgun (WGS) entry which is preliminary data.</text>
</comment>
<organism evidence="4 5">
    <name type="scientific">Paracidobacterium acidisoli</name>
    <dbReference type="NCBI Taxonomy" id="2303751"/>
    <lineage>
        <taxon>Bacteria</taxon>
        <taxon>Pseudomonadati</taxon>
        <taxon>Acidobacteriota</taxon>
        <taxon>Terriglobia</taxon>
        <taxon>Terriglobales</taxon>
        <taxon>Acidobacteriaceae</taxon>
        <taxon>Paracidobacterium</taxon>
    </lineage>
</organism>
<dbReference type="OrthoDB" id="105939at2"/>
<evidence type="ECO:0000259" key="3">
    <source>
        <dbReference type="PROSITE" id="PS50234"/>
    </source>
</evidence>
<dbReference type="SUPFAM" id="SSF53300">
    <property type="entry name" value="vWA-like"/>
    <property type="match status" value="1"/>
</dbReference>
<dbReference type="Proteomes" id="UP000264702">
    <property type="component" value="Unassembled WGS sequence"/>
</dbReference>
<dbReference type="CDD" id="cd00198">
    <property type="entry name" value="vWFA"/>
    <property type="match status" value="1"/>
</dbReference>
<dbReference type="EMBL" id="QVQT01000002">
    <property type="protein sequence ID" value="RFU17999.1"/>
    <property type="molecule type" value="Genomic_DNA"/>
</dbReference>
<evidence type="ECO:0000313" key="5">
    <source>
        <dbReference type="Proteomes" id="UP000264702"/>
    </source>
</evidence>
<gene>
    <name evidence="4" type="ORF">D0Y96_06890</name>
</gene>
<feature type="signal peptide" evidence="2">
    <location>
        <begin position="1"/>
        <end position="30"/>
    </location>
</feature>
<dbReference type="PROSITE" id="PS50234">
    <property type="entry name" value="VWFA"/>
    <property type="match status" value="1"/>
</dbReference>
<evidence type="ECO:0000256" key="1">
    <source>
        <dbReference type="SAM" id="MobiDB-lite"/>
    </source>
</evidence>
<dbReference type="Pfam" id="PF00092">
    <property type="entry name" value="VWA"/>
    <property type="match status" value="1"/>
</dbReference>
<accession>A0A372IT89</accession>
<protein>
    <submittedName>
        <fullName evidence="4">VWA domain-containing protein</fullName>
    </submittedName>
</protein>
<reference evidence="4 5" key="1">
    <citation type="submission" date="2018-08" db="EMBL/GenBank/DDBJ databases">
        <title>Acidipila sp. 4G-K13, an acidobacterium isolated from forest soil.</title>
        <authorList>
            <person name="Gao Z.-H."/>
            <person name="Qiu L.-H."/>
        </authorList>
    </citation>
    <scope>NUCLEOTIDE SEQUENCE [LARGE SCALE GENOMIC DNA]</scope>
    <source>
        <strain evidence="4 5">4G-K13</strain>
    </source>
</reference>
<keyword evidence="5" id="KW-1185">Reference proteome</keyword>
<dbReference type="Gene3D" id="3.40.50.410">
    <property type="entry name" value="von Willebrand factor, type A domain"/>
    <property type="match status" value="1"/>
</dbReference>
<feature type="chain" id="PRO_5016869081" evidence="2">
    <location>
        <begin position="31"/>
        <end position="404"/>
    </location>
</feature>
<dbReference type="InterPro" id="IPR002035">
    <property type="entry name" value="VWF_A"/>
</dbReference>
<evidence type="ECO:0000313" key="4">
    <source>
        <dbReference type="EMBL" id="RFU17999.1"/>
    </source>
</evidence>
<dbReference type="InterPro" id="IPR017802">
    <property type="entry name" value="VWFA-rel_acidobac-type"/>
</dbReference>
<proteinExistence type="predicted"/>
<feature type="region of interest" description="Disordered" evidence="1">
    <location>
        <begin position="33"/>
        <end position="96"/>
    </location>
</feature>
<feature type="domain" description="VWFA" evidence="3">
    <location>
        <begin position="112"/>
        <end position="339"/>
    </location>
</feature>
<keyword evidence="2" id="KW-0732">Signal</keyword>
<evidence type="ECO:0000256" key="2">
    <source>
        <dbReference type="SAM" id="SignalP"/>
    </source>
</evidence>
<dbReference type="InterPro" id="IPR036465">
    <property type="entry name" value="vWFA_dom_sf"/>
</dbReference>
<dbReference type="NCBIfam" id="TIGR03436">
    <property type="entry name" value="acidobact_VWFA"/>
    <property type="match status" value="1"/>
</dbReference>
<dbReference type="SMART" id="SM00327">
    <property type="entry name" value="VWA"/>
    <property type="match status" value="1"/>
</dbReference>
<name>A0A372IT89_9BACT</name>
<dbReference type="AlphaFoldDB" id="A0A372IT89"/>